<dbReference type="InterPro" id="IPR003917">
    <property type="entry name" value="NADH_UbQ_OxRdtase_chain2"/>
</dbReference>
<comment type="subcellular location">
    <subcellularLocation>
        <location evidence="1 17">Mitochondrion inner membrane</location>
        <topology evidence="1 17">Multi-pass membrane protein</topology>
    </subcellularLocation>
</comment>
<evidence type="ECO:0000259" key="19">
    <source>
        <dbReference type="Pfam" id="PF06444"/>
    </source>
</evidence>
<dbReference type="GO" id="GO:0008137">
    <property type="term" value="F:NADH dehydrogenase (ubiquinone) activity"/>
    <property type="evidence" value="ECO:0007669"/>
    <property type="project" value="UniProtKB-EC"/>
</dbReference>
<dbReference type="PRINTS" id="PR01436">
    <property type="entry name" value="NADHDHGNASE2"/>
</dbReference>
<organism evidence="20">
    <name type="scientific">Pristimantis fenestratus</name>
    <name type="common">Rio Mamore robber frog</name>
    <dbReference type="NCBI Taxonomy" id="448655"/>
    <lineage>
        <taxon>Eukaryota</taxon>
        <taxon>Metazoa</taxon>
        <taxon>Chordata</taxon>
        <taxon>Craniata</taxon>
        <taxon>Vertebrata</taxon>
        <taxon>Euteleostomi</taxon>
        <taxon>Amphibia</taxon>
        <taxon>Batrachia</taxon>
        <taxon>Anura</taxon>
        <taxon>Neobatrachia</taxon>
        <taxon>Hyloidea</taxon>
        <taxon>Strabomantidae</taxon>
        <taxon>Pristimantis</taxon>
    </lineage>
</organism>
<evidence type="ECO:0000256" key="15">
    <source>
        <dbReference type="ARBA" id="ARBA00023136"/>
    </source>
</evidence>
<keyword evidence="9 17" id="KW-1278">Translocase</keyword>
<evidence type="ECO:0000256" key="16">
    <source>
        <dbReference type="ARBA" id="ARBA00049551"/>
    </source>
</evidence>
<gene>
    <name evidence="20" type="primary">ND2</name>
</gene>
<evidence type="ECO:0000256" key="14">
    <source>
        <dbReference type="ARBA" id="ARBA00023128"/>
    </source>
</evidence>
<feature type="transmembrane region" description="Helical" evidence="17">
    <location>
        <begin position="113"/>
        <end position="131"/>
    </location>
</feature>
<feature type="domain" description="NADH:quinone oxidoreductase/Mrp antiporter transmembrane" evidence="18">
    <location>
        <begin position="7"/>
        <end position="249"/>
    </location>
</feature>
<keyword evidence="5" id="KW-0813">Transport</keyword>
<feature type="transmembrane region" description="Helical" evidence="17">
    <location>
        <begin position="162"/>
        <end position="182"/>
    </location>
</feature>
<dbReference type="GO" id="GO:0006120">
    <property type="term" value="P:mitochondrial electron transport, NADH to ubiquinone"/>
    <property type="evidence" value="ECO:0007669"/>
    <property type="project" value="InterPro"/>
</dbReference>
<dbReference type="AlphaFoldDB" id="A0A0S2A3K0"/>
<evidence type="ECO:0000256" key="1">
    <source>
        <dbReference type="ARBA" id="ARBA00004448"/>
    </source>
</evidence>
<evidence type="ECO:0000259" key="18">
    <source>
        <dbReference type="Pfam" id="PF00361"/>
    </source>
</evidence>
<comment type="similarity">
    <text evidence="2 17">Belongs to the complex I subunit 2 family.</text>
</comment>
<feature type="transmembrane region" description="Helical" evidence="17">
    <location>
        <begin position="234"/>
        <end position="254"/>
    </location>
</feature>
<feature type="transmembrane region" description="Helical" evidence="17">
    <location>
        <begin position="21"/>
        <end position="41"/>
    </location>
</feature>
<dbReference type="InterPro" id="IPR001750">
    <property type="entry name" value="ND/Mrp_TM"/>
</dbReference>
<sequence length="304" mass="33665">MIPLMIKKPHPRAIEAATKYFLTQAMASSLFLFSFTINTWTTGEWTLTSPSEIPSTLLTMAIAIKLGVAPFHMWLPEVLQGLPIKTGLILSTWQKLAPISILIQMSLSINTHLLLLLGITSMFIGGWSGINQTQTRKILAFSSIAHLGWMVSILNFNPQLTTLNFIIYISMTSTLFITLLLLNTKNITELATIWSKSPALSALTLLSLLSLSGLPPLTGFMPKWLIAQEMIKNNLPLISFIILISSLLSLVFYLRLSYVMSLTLAPNLSFFSISWTSSPPNPMAPMITISLLLLPITPSIWSMI</sequence>
<dbReference type="PANTHER" id="PTHR46552:SF1">
    <property type="entry name" value="NADH-UBIQUINONE OXIDOREDUCTASE CHAIN 2"/>
    <property type="match status" value="1"/>
</dbReference>
<accession>A0A0S2A3K0</accession>
<keyword evidence="7 17" id="KW-0812">Transmembrane</keyword>
<dbReference type="InterPro" id="IPR050175">
    <property type="entry name" value="Complex_I_Subunit_2"/>
</dbReference>
<evidence type="ECO:0000313" key="20">
    <source>
        <dbReference type="EMBL" id="ALN11490.1"/>
    </source>
</evidence>
<evidence type="ECO:0000256" key="12">
    <source>
        <dbReference type="ARBA" id="ARBA00023027"/>
    </source>
</evidence>
<dbReference type="Pfam" id="PF00361">
    <property type="entry name" value="Proton_antipo_M"/>
    <property type="match status" value="1"/>
</dbReference>
<keyword evidence="13 17" id="KW-0830">Ubiquinone</keyword>
<feature type="transmembrane region" description="Helical" evidence="17">
    <location>
        <begin position="138"/>
        <end position="156"/>
    </location>
</feature>
<keyword evidence="8 17" id="KW-0999">Mitochondrion inner membrane</keyword>
<protein>
    <recommendedName>
        <fullName evidence="4 17">NADH-ubiquinone oxidoreductase chain 2</fullName>
        <ecNumber evidence="3 17">7.1.1.2</ecNumber>
    </recommendedName>
</protein>
<dbReference type="Pfam" id="PF06444">
    <property type="entry name" value="NADH_dehy_S2_C"/>
    <property type="match status" value="1"/>
</dbReference>
<keyword evidence="11 17" id="KW-1133">Transmembrane helix</keyword>
<evidence type="ECO:0000256" key="9">
    <source>
        <dbReference type="ARBA" id="ARBA00022967"/>
    </source>
</evidence>
<dbReference type="EMBL" id="KT221610">
    <property type="protein sequence ID" value="ALN11490.1"/>
    <property type="molecule type" value="Genomic_DNA"/>
</dbReference>
<comment type="catalytic activity">
    <reaction evidence="16 17">
        <text>a ubiquinone + NADH + 5 H(+)(in) = a ubiquinol + NAD(+) + 4 H(+)(out)</text>
        <dbReference type="Rhea" id="RHEA:29091"/>
        <dbReference type="Rhea" id="RHEA-COMP:9565"/>
        <dbReference type="Rhea" id="RHEA-COMP:9566"/>
        <dbReference type="ChEBI" id="CHEBI:15378"/>
        <dbReference type="ChEBI" id="CHEBI:16389"/>
        <dbReference type="ChEBI" id="CHEBI:17976"/>
        <dbReference type="ChEBI" id="CHEBI:57540"/>
        <dbReference type="ChEBI" id="CHEBI:57945"/>
        <dbReference type="EC" id="7.1.1.2"/>
    </reaction>
</comment>
<evidence type="ECO:0000256" key="6">
    <source>
        <dbReference type="ARBA" id="ARBA00022660"/>
    </source>
</evidence>
<dbReference type="EC" id="7.1.1.2" evidence="3 17"/>
<evidence type="ECO:0000256" key="8">
    <source>
        <dbReference type="ARBA" id="ARBA00022792"/>
    </source>
</evidence>
<dbReference type="InterPro" id="IPR010933">
    <property type="entry name" value="NADH_DH_su2_C"/>
</dbReference>
<evidence type="ECO:0000256" key="4">
    <source>
        <dbReference type="ARBA" id="ARBA00021008"/>
    </source>
</evidence>
<evidence type="ECO:0000256" key="10">
    <source>
        <dbReference type="ARBA" id="ARBA00022982"/>
    </source>
</evidence>
<dbReference type="PANTHER" id="PTHR46552">
    <property type="entry name" value="NADH-UBIQUINONE OXIDOREDUCTASE CHAIN 2"/>
    <property type="match status" value="1"/>
</dbReference>
<evidence type="ECO:0000256" key="13">
    <source>
        <dbReference type="ARBA" id="ARBA00023075"/>
    </source>
</evidence>
<keyword evidence="6 17" id="KW-0679">Respiratory chain</keyword>
<evidence type="ECO:0000256" key="11">
    <source>
        <dbReference type="ARBA" id="ARBA00022989"/>
    </source>
</evidence>
<evidence type="ECO:0000256" key="3">
    <source>
        <dbReference type="ARBA" id="ARBA00012944"/>
    </source>
</evidence>
<evidence type="ECO:0000256" key="7">
    <source>
        <dbReference type="ARBA" id="ARBA00022692"/>
    </source>
</evidence>
<comment type="function">
    <text evidence="17">Core subunit of the mitochondrial membrane respiratory chain NADH dehydrogenase (Complex I) which catalyzes electron transfer from NADH through the respiratory chain, using ubiquinone as an electron acceptor. Essential for the catalytic activity and assembly of complex I.</text>
</comment>
<evidence type="ECO:0000256" key="17">
    <source>
        <dbReference type="RuleBase" id="RU003403"/>
    </source>
</evidence>
<dbReference type="GO" id="GO:0005743">
    <property type="term" value="C:mitochondrial inner membrane"/>
    <property type="evidence" value="ECO:0007669"/>
    <property type="project" value="UniProtKB-SubCell"/>
</dbReference>
<keyword evidence="12 17" id="KW-0520">NAD</keyword>
<evidence type="ECO:0000256" key="2">
    <source>
        <dbReference type="ARBA" id="ARBA00007012"/>
    </source>
</evidence>
<keyword evidence="14 17" id="KW-0496">Mitochondrion</keyword>
<keyword evidence="10 17" id="KW-0249">Electron transport</keyword>
<evidence type="ECO:0000256" key="5">
    <source>
        <dbReference type="ARBA" id="ARBA00022448"/>
    </source>
</evidence>
<geneLocation type="mitochondrion" evidence="20"/>
<reference evidence="20" key="1">
    <citation type="journal article" date="2015" name="Mol. Ecol. Resour.">
        <title>Mitogenome assembly from genomic multiplex libraries: comparison of strategies and novel mitogenomes for five species of frogs.</title>
        <authorList>
            <person name="Machado D.J."/>
            <person name="Lyra M.L."/>
            <person name="Grant T."/>
        </authorList>
    </citation>
    <scope>NUCLEOTIDE SEQUENCE</scope>
</reference>
<feature type="transmembrane region" description="Helical" evidence="17">
    <location>
        <begin position="194"/>
        <end position="214"/>
    </location>
</feature>
<proteinExistence type="inferred from homology"/>
<feature type="domain" description="NADH dehydrogenase subunit 2 C-terminal" evidence="19">
    <location>
        <begin position="252"/>
        <end position="300"/>
    </location>
</feature>
<keyword evidence="15 17" id="KW-0472">Membrane</keyword>
<name>A0A0S2A3K0_9NEOB</name>